<proteinExistence type="predicted"/>
<dbReference type="InterPro" id="IPR003598">
    <property type="entry name" value="Ig_sub2"/>
</dbReference>
<organism evidence="5 6">
    <name type="scientific">Armadillidium nasatum</name>
    <dbReference type="NCBI Taxonomy" id="96803"/>
    <lineage>
        <taxon>Eukaryota</taxon>
        <taxon>Metazoa</taxon>
        <taxon>Ecdysozoa</taxon>
        <taxon>Arthropoda</taxon>
        <taxon>Crustacea</taxon>
        <taxon>Multicrustacea</taxon>
        <taxon>Malacostraca</taxon>
        <taxon>Eumalacostraca</taxon>
        <taxon>Peracarida</taxon>
        <taxon>Isopoda</taxon>
        <taxon>Oniscidea</taxon>
        <taxon>Crinocheta</taxon>
        <taxon>Armadillidiidae</taxon>
        <taxon>Armadillidium</taxon>
    </lineage>
</organism>
<evidence type="ECO:0000313" key="5">
    <source>
        <dbReference type="EMBL" id="KAB7504657.1"/>
    </source>
</evidence>
<feature type="domain" description="Ig-like" evidence="4">
    <location>
        <begin position="36"/>
        <end position="124"/>
    </location>
</feature>
<keyword evidence="2" id="KW-1015">Disulfide bond</keyword>
<dbReference type="InterPro" id="IPR050958">
    <property type="entry name" value="Cell_Adh-Cytoskel_Orgn"/>
</dbReference>
<keyword evidence="3" id="KW-0393">Immunoglobulin domain</keyword>
<name>A0A5N5TEK2_9CRUS</name>
<dbReference type="Gene3D" id="2.60.40.10">
    <property type="entry name" value="Immunoglobulins"/>
    <property type="match status" value="2"/>
</dbReference>
<dbReference type="GO" id="GO:0030424">
    <property type="term" value="C:axon"/>
    <property type="evidence" value="ECO:0007669"/>
    <property type="project" value="TreeGrafter"/>
</dbReference>
<dbReference type="PANTHER" id="PTHR45080">
    <property type="entry name" value="CONTACTIN 5"/>
    <property type="match status" value="1"/>
</dbReference>
<dbReference type="InterPro" id="IPR013783">
    <property type="entry name" value="Ig-like_fold"/>
</dbReference>
<accession>A0A5N5TEK2</accession>
<evidence type="ECO:0000256" key="1">
    <source>
        <dbReference type="ARBA" id="ARBA00022729"/>
    </source>
</evidence>
<dbReference type="InterPro" id="IPR007110">
    <property type="entry name" value="Ig-like_dom"/>
</dbReference>
<dbReference type="OrthoDB" id="504170at2759"/>
<sequence length="127" mass="13667">IIPRIGREHIGTYTCLVSSVAGSDEISIDVSVASPPETSTGSNDNGPRIIISRVNRPASLHCQVDAFPPPEFEWYKENVPLQELERKYSFNHDGSVLNVMKTTAEDAGNYSCIAVNSAGATTLGRGC</sequence>
<dbReference type="FunFam" id="2.60.40.10:FF:000032">
    <property type="entry name" value="palladin isoform X1"/>
    <property type="match status" value="1"/>
</dbReference>
<dbReference type="SMART" id="SM00409">
    <property type="entry name" value="IG"/>
    <property type="match status" value="1"/>
</dbReference>
<keyword evidence="5" id="KW-0675">Receptor</keyword>
<dbReference type="PROSITE" id="PS50835">
    <property type="entry name" value="IG_LIKE"/>
    <property type="match status" value="1"/>
</dbReference>
<evidence type="ECO:0000256" key="2">
    <source>
        <dbReference type="ARBA" id="ARBA00023157"/>
    </source>
</evidence>
<dbReference type="Pfam" id="PF13927">
    <property type="entry name" value="Ig_3"/>
    <property type="match status" value="1"/>
</dbReference>
<protein>
    <submittedName>
        <fullName evidence="5">Tyrosine-protein kinase receptor ver-3</fullName>
    </submittedName>
</protein>
<dbReference type="InterPro" id="IPR003599">
    <property type="entry name" value="Ig_sub"/>
</dbReference>
<dbReference type="GO" id="GO:0016301">
    <property type="term" value="F:kinase activity"/>
    <property type="evidence" value="ECO:0007669"/>
    <property type="project" value="UniProtKB-KW"/>
</dbReference>
<dbReference type="SMART" id="SM00408">
    <property type="entry name" value="IGc2"/>
    <property type="match status" value="1"/>
</dbReference>
<dbReference type="PANTHER" id="PTHR45080:SF8">
    <property type="entry name" value="IG-LIKE DOMAIN-CONTAINING PROTEIN"/>
    <property type="match status" value="1"/>
</dbReference>
<evidence type="ECO:0000259" key="4">
    <source>
        <dbReference type="PROSITE" id="PS50835"/>
    </source>
</evidence>
<keyword evidence="5" id="KW-0418">Kinase</keyword>
<keyword evidence="6" id="KW-1185">Reference proteome</keyword>
<evidence type="ECO:0000313" key="6">
    <source>
        <dbReference type="Proteomes" id="UP000326759"/>
    </source>
</evidence>
<dbReference type="GO" id="GO:0007156">
    <property type="term" value="P:homophilic cell adhesion via plasma membrane adhesion molecules"/>
    <property type="evidence" value="ECO:0007669"/>
    <property type="project" value="TreeGrafter"/>
</dbReference>
<gene>
    <name evidence="5" type="primary">ver-3</name>
    <name evidence="5" type="ORF">Anas_13325</name>
</gene>
<dbReference type="GO" id="GO:0008046">
    <property type="term" value="F:axon guidance receptor activity"/>
    <property type="evidence" value="ECO:0007669"/>
    <property type="project" value="TreeGrafter"/>
</dbReference>
<dbReference type="GO" id="GO:0043025">
    <property type="term" value="C:neuronal cell body"/>
    <property type="evidence" value="ECO:0007669"/>
    <property type="project" value="TreeGrafter"/>
</dbReference>
<feature type="non-terminal residue" evidence="5">
    <location>
        <position position="1"/>
    </location>
</feature>
<dbReference type="EMBL" id="SEYY01002675">
    <property type="protein sequence ID" value="KAB7504657.1"/>
    <property type="molecule type" value="Genomic_DNA"/>
</dbReference>
<reference evidence="5 6" key="1">
    <citation type="journal article" date="2019" name="PLoS Biol.">
        <title>Sex chromosomes control vertical transmission of feminizing Wolbachia symbionts in an isopod.</title>
        <authorList>
            <person name="Becking T."/>
            <person name="Chebbi M.A."/>
            <person name="Giraud I."/>
            <person name="Moumen B."/>
            <person name="Laverre T."/>
            <person name="Caubet Y."/>
            <person name="Peccoud J."/>
            <person name="Gilbert C."/>
            <person name="Cordaux R."/>
        </authorList>
    </citation>
    <scope>NUCLEOTIDE SEQUENCE [LARGE SCALE GENOMIC DNA]</scope>
    <source>
        <strain evidence="5">ANa2</strain>
        <tissue evidence="5">Whole body excluding digestive tract and cuticle</tissue>
    </source>
</reference>
<dbReference type="InterPro" id="IPR036179">
    <property type="entry name" value="Ig-like_dom_sf"/>
</dbReference>
<comment type="caution">
    <text evidence="5">The sequence shown here is derived from an EMBL/GenBank/DDBJ whole genome shotgun (WGS) entry which is preliminary data.</text>
</comment>
<dbReference type="GO" id="GO:0005886">
    <property type="term" value="C:plasma membrane"/>
    <property type="evidence" value="ECO:0007669"/>
    <property type="project" value="TreeGrafter"/>
</dbReference>
<dbReference type="AlphaFoldDB" id="A0A5N5TEK2"/>
<keyword evidence="1" id="KW-0732">Signal</keyword>
<dbReference type="GO" id="GO:0050808">
    <property type="term" value="P:synapse organization"/>
    <property type="evidence" value="ECO:0007669"/>
    <property type="project" value="TreeGrafter"/>
</dbReference>
<evidence type="ECO:0000256" key="3">
    <source>
        <dbReference type="ARBA" id="ARBA00023319"/>
    </source>
</evidence>
<keyword evidence="5" id="KW-0808">Transferase</keyword>
<dbReference type="SUPFAM" id="SSF48726">
    <property type="entry name" value="Immunoglobulin"/>
    <property type="match status" value="2"/>
</dbReference>
<dbReference type="Proteomes" id="UP000326759">
    <property type="component" value="Unassembled WGS sequence"/>
</dbReference>